<name>A0ABQ9YD23_9EUKA</name>
<keyword evidence="3" id="KW-1185">Reference proteome</keyword>
<proteinExistence type="predicted"/>
<accession>A0ABQ9YD23</accession>
<dbReference type="EMBL" id="JARBJD010000015">
    <property type="protein sequence ID" value="KAK2961642.1"/>
    <property type="molecule type" value="Genomic_DNA"/>
</dbReference>
<gene>
    <name evidence="2" type="ORF">BLNAU_3440</name>
</gene>
<evidence type="ECO:0008006" key="4">
    <source>
        <dbReference type="Google" id="ProtNLM"/>
    </source>
</evidence>
<dbReference type="SUPFAM" id="SSF51126">
    <property type="entry name" value="Pectin lyase-like"/>
    <property type="match status" value="1"/>
</dbReference>
<evidence type="ECO:0000313" key="2">
    <source>
        <dbReference type="EMBL" id="KAK2961642.1"/>
    </source>
</evidence>
<protein>
    <recommendedName>
        <fullName evidence="4">Right handed beta helix domain-containing protein</fullName>
    </recommendedName>
</protein>
<dbReference type="InterPro" id="IPR011050">
    <property type="entry name" value="Pectin_lyase_fold/virulence"/>
</dbReference>
<reference evidence="2 3" key="1">
    <citation type="journal article" date="2022" name="bioRxiv">
        <title>Genomics of Preaxostyla Flagellates Illuminates Evolutionary Transitions and the Path Towards Mitochondrial Loss.</title>
        <authorList>
            <person name="Novak L.V.F."/>
            <person name="Treitli S.C."/>
            <person name="Pyrih J."/>
            <person name="Halakuc P."/>
            <person name="Pipaliya S.V."/>
            <person name="Vacek V."/>
            <person name="Brzon O."/>
            <person name="Soukal P."/>
            <person name="Eme L."/>
            <person name="Dacks J.B."/>
            <person name="Karnkowska A."/>
            <person name="Elias M."/>
            <person name="Hampl V."/>
        </authorList>
    </citation>
    <scope>NUCLEOTIDE SEQUENCE [LARGE SCALE GENOMIC DNA]</scope>
    <source>
        <strain evidence="2">NAU3</strain>
        <tissue evidence="2">Gut</tissue>
    </source>
</reference>
<evidence type="ECO:0000256" key="1">
    <source>
        <dbReference type="SAM" id="MobiDB-lite"/>
    </source>
</evidence>
<feature type="region of interest" description="Disordered" evidence="1">
    <location>
        <begin position="407"/>
        <end position="426"/>
    </location>
</feature>
<dbReference type="Proteomes" id="UP001281761">
    <property type="component" value="Unassembled WGS sequence"/>
</dbReference>
<sequence>MYDTKSSPNHSDLRPKSDLRLYLTLFGGAIFYETNYDTASLVIQSSFFWGCFAEIQGGALSIASGGSCTVTDCVIGGPEEEVMSGGCFYFDFFNSQVQLSRCRLSYGTSGRGGGLHIARSKVSSVIEISFCHFLMCMSNSGGGLYFWQTDGGVSVKDSLFDECSSGYGGGGIGIEWTTSFHLDSVKFRNCTAYVGRDVFIANLTRATVVNGNMIVGCVTMLGIGNVYFADEKKADNSLIPQVASLYLINSSFKLSLSGDDVGGTLTATTSESVEGRLLVVLDNSGSQYEMPNVDSPPPIDRLIIFDFPTPSTTSSQSILFNEWNTLQYESNFTVMLQFLYGASLSLLPSLRTPNPPRIVELLTNSSKSDPEHFTLQLKGRSLSAGNYNVKLKGVPDLSIVVSFTGHPTSPTESRNMLSTKPVLTNS</sequence>
<organism evidence="2 3">
    <name type="scientific">Blattamonas nauphoetae</name>
    <dbReference type="NCBI Taxonomy" id="2049346"/>
    <lineage>
        <taxon>Eukaryota</taxon>
        <taxon>Metamonada</taxon>
        <taxon>Preaxostyla</taxon>
        <taxon>Oxymonadida</taxon>
        <taxon>Blattamonas</taxon>
    </lineage>
</organism>
<evidence type="ECO:0000313" key="3">
    <source>
        <dbReference type="Proteomes" id="UP001281761"/>
    </source>
</evidence>
<comment type="caution">
    <text evidence="2">The sequence shown here is derived from an EMBL/GenBank/DDBJ whole genome shotgun (WGS) entry which is preliminary data.</text>
</comment>